<keyword evidence="3" id="KW-0464">Manganese</keyword>
<comment type="cofactor">
    <cofactor evidence="1">
        <name>Mn(2+)</name>
        <dbReference type="ChEBI" id="CHEBI:29035"/>
    </cofactor>
</comment>
<name>A0A917H976_9BACI</name>
<sequence>MNIDYQARLTTLQNNLIENNIDIAMITSQANVFYYTGFNSDPHERFMALIVDNRNQEHTLFVPALDKEIADNASFVKNIIPISDEENPYVKLKDKLGETISHFGLEMKSVSMFQHNQLQAVFPKATYKDIQPFINKQKLKKSRHEIVHLQKAVDIIENVLADGIKKVQVGMTETELAAELEYLMKKFGAAGPSFSTIVLAGEKAALPHGTPGDRPIQKGDFLLIDFGVFTNEGYCSDTTRTFIIGEATEKQKEIYNIVLQSNQAGIKAVKAGVPLKTFDIKARNVIKENGYGNYFNNRVGHGLGIEVHEEPSIHENNDQIAENGLLFTIEPGIYIPNYGGVRIEDEVYINENGEAEVLTSFPKELQIL</sequence>
<gene>
    <name evidence="6" type="ORF">GCM10011398_14930</name>
</gene>
<evidence type="ECO:0000313" key="6">
    <source>
        <dbReference type="EMBL" id="GGG71639.1"/>
    </source>
</evidence>
<evidence type="ECO:0000256" key="3">
    <source>
        <dbReference type="ARBA" id="ARBA00023211"/>
    </source>
</evidence>
<dbReference type="Gene3D" id="3.90.230.10">
    <property type="entry name" value="Creatinase/methionine aminopeptidase superfamily"/>
    <property type="match status" value="1"/>
</dbReference>
<dbReference type="SUPFAM" id="SSF53092">
    <property type="entry name" value="Creatinase/prolidase N-terminal domain"/>
    <property type="match status" value="1"/>
</dbReference>
<dbReference type="AlphaFoldDB" id="A0A917H976"/>
<dbReference type="RefSeq" id="WP_188454753.1">
    <property type="nucleotide sequence ID" value="NZ_BMFR01000004.1"/>
</dbReference>
<comment type="caution">
    <text evidence="6">The sequence shown here is derived from an EMBL/GenBank/DDBJ whole genome shotgun (WGS) entry which is preliminary data.</text>
</comment>
<dbReference type="InterPro" id="IPR000994">
    <property type="entry name" value="Pept_M24"/>
</dbReference>
<dbReference type="InterPro" id="IPR050659">
    <property type="entry name" value="Peptidase_M24B"/>
</dbReference>
<dbReference type="SUPFAM" id="SSF55920">
    <property type="entry name" value="Creatinase/aminopeptidase"/>
    <property type="match status" value="1"/>
</dbReference>
<accession>A0A917H976</accession>
<dbReference type="EMBL" id="BMFR01000004">
    <property type="protein sequence ID" value="GGG71639.1"/>
    <property type="molecule type" value="Genomic_DNA"/>
</dbReference>
<reference evidence="6" key="2">
    <citation type="submission" date="2020-09" db="EMBL/GenBank/DDBJ databases">
        <authorList>
            <person name="Sun Q."/>
            <person name="Zhou Y."/>
        </authorList>
    </citation>
    <scope>NUCLEOTIDE SEQUENCE</scope>
    <source>
        <strain evidence="6">CGMCC 1.12754</strain>
    </source>
</reference>
<feature type="domain" description="Creatinase N-terminal" evidence="5">
    <location>
        <begin position="8"/>
        <end position="136"/>
    </location>
</feature>
<dbReference type="CDD" id="cd01092">
    <property type="entry name" value="APP-like"/>
    <property type="match status" value="1"/>
</dbReference>
<comment type="similarity">
    <text evidence="2">Belongs to the peptidase M24B family.</text>
</comment>
<evidence type="ECO:0000256" key="2">
    <source>
        <dbReference type="ARBA" id="ARBA00008766"/>
    </source>
</evidence>
<evidence type="ECO:0000259" key="5">
    <source>
        <dbReference type="Pfam" id="PF01321"/>
    </source>
</evidence>
<dbReference type="InterPro" id="IPR029149">
    <property type="entry name" value="Creatin/AminoP/Spt16_N"/>
</dbReference>
<dbReference type="InterPro" id="IPR036005">
    <property type="entry name" value="Creatinase/aminopeptidase-like"/>
</dbReference>
<keyword evidence="7" id="KW-1185">Reference proteome</keyword>
<dbReference type="Pfam" id="PF00557">
    <property type="entry name" value="Peptidase_M24"/>
    <property type="match status" value="1"/>
</dbReference>
<dbReference type="Gene3D" id="3.40.350.10">
    <property type="entry name" value="Creatinase/prolidase N-terminal domain"/>
    <property type="match status" value="1"/>
</dbReference>
<protein>
    <submittedName>
        <fullName evidence="6">Dipeptidase</fullName>
    </submittedName>
</protein>
<dbReference type="Proteomes" id="UP000622860">
    <property type="component" value="Unassembled WGS sequence"/>
</dbReference>
<dbReference type="PANTHER" id="PTHR46112">
    <property type="entry name" value="AMINOPEPTIDASE"/>
    <property type="match status" value="1"/>
</dbReference>
<proteinExistence type="inferred from homology"/>
<evidence type="ECO:0000313" key="7">
    <source>
        <dbReference type="Proteomes" id="UP000622860"/>
    </source>
</evidence>
<feature type="domain" description="Peptidase M24" evidence="4">
    <location>
        <begin position="149"/>
        <end position="351"/>
    </location>
</feature>
<reference evidence="6" key="1">
    <citation type="journal article" date="2014" name="Int. J. Syst. Evol. Microbiol.">
        <title>Complete genome sequence of Corynebacterium casei LMG S-19264T (=DSM 44701T), isolated from a smear-ripened cheese.</title>
        <authorList>
            <consortium name="US DOE Joint Genome Institute (JGI-PGF)"/>
            <person name="Walter F."/>
            <person name="Albersmeier A."/>
            <person name="Kalinowski J."/>
            <person name="Ruckert C."/>
        </authorList>
    </citation>
    <scope>NUCLEOTIDE SEQUENCE</scope>
    <source>
        <strain evidence="6">CGMCC 1.12754</strain>
    </source>
</reference>
<dbReference type="PANTHER" id="PTHR46112:SF10">
    <property type="entry name" value="DIPEPTIDASE YKVY-RELATED"/>
    <property type="match status" value="1"/>
</dbReference>
<dbReference type="InterPro" id="IPR000587">
    <property type="entry name" value="Creatinase_N"/>
</dbReference>
<organism evidence="6 7">
    <name type="scientific">Virgibacillus oceani</name>
    <dbReference type="NCBI Taxonomy" id="1479511"/>
    <lineage>
        <taxon>Bacteria</taxon>
        <taxon>Bacillati</taxon>
        <taxon>Bacillota</taxon>
        <taxon>Bacilli</taxon>
        <taxon>Bacillales</taxon>
        <taxon>Bacillaceae</taxon>
        <taxon>Virgibacillus</taxon>
    </lineage>
</organism>
<evidence type="ECO:0000259" key="4">
    <source>
        <dbReference type="Pfam" id="PF00557"/>
    </source>
</evidence>
<evidence type="ECO:0000256" key="1">
    <source>
        <dbReference type="ARBA" id="ARBA00001936"/>
    </source>
</evidence>
<dbReference type="Pfam" id="PF01321">
    <property type="entry name" value="Creatinase_N"/>
    <property type="match status" value="1"/>
</dbReference>